<dbReference type="AlphaFoldDB" id="A0AAC9FED8"/>
<dbReference type="EMBL" id="CP015005">
    <property type="protein sequence ID" value="AMS43952.1"/>
    <property type="molecule type" value="Genomic_DNA"/>
</dbReference>
<dbReference type="RefSeq" id="WP_067964965.1">
    <property type="nucleotide sequence ID" value="NZ_CP015005.1"/>
</dbReference>
<reference evidence="2 4" key="2">
    <citation type="submission" date="2020-08" db="EMBL/GenBank/DDBJ databases">
        <title>Genomic Encyclopedia of Type Strains, Phase IV (KMG-IV): sequencing the most valuable type-strain genomes for metagenomic binning, comparative biology and taxonomic classification.</title>
        <authorList>
            <person name="Goeker M."/>
        </authorList>
    </citation>
    <scope>NUCLEOTIDE SEQUENCE [LARGE SCALE GENOMIC DNA]</scope>
    <source>
        <strain evidence="2 4">DSM 10368</strain>
    </source>
</reference>
<keyword evidence="4" id="KW-1185">Reference proteome</keyword>
<evidence type="ECO:0000313" key="3">
    <source>
        <dbReference type="Proteomes" id="UP000075755"/>
    </source>
</evidence>
<proteinExistence type="predicted"/>
<name>A0AAC9FED8_AMIAI</name>
<gene>
    <name evidence="1" type="ORF">AA2016_5044</name>
    <name evidence="2" type="ORF">FHS67_001976</name>
</gene>
<dbReference type="EMBL" id="JACICB010000006">
    <property type="protein sequence ID" value="MBB3705661.1"/>
    <property type="molecule type" value="Genomic_DNA"/>
</dbReference>
<evidence type="ECO:0000313" key="1">
    <source>
        <dbReference type="EMBL" id="AMS43952.1"/>
    </source>
</evidence>
<accession>A0AAC9FED8</accession>
<evidence type="ECO:0000313" key="2">
    <source>
        <dbReference type="EMBL" id="MBB3705661.1"/>
    </source>
</evidence>
<reference evidence="1 3" key="1">
    <citation type="submission" date="2016-03" db="EMBL/GenBank/DDBJ databases">
        <title>Complete genome of Aminobacter aminovorans KCTC 2477.</title>
        <authorList>
            <person name="Kim K.M."/>
        </authorList>
    </citation>
    <scope>NUCLEOTIDE SEQUENCE [LARGE SCALE GENOMIC DNA]</scope>
    <source>
        <strain evidence="1 3">KCTC 2477</strain>
    </source>
</reference>
<dbReference type="Proteomes" id="UP000577697">
    <property type="component" value="Unassembled WGS sequence"/>
</dbReference>
<sequence>MKFPAFGSKTTSSYPIRSVYLRPINHQGFARKLDQGENALARWNELQADFIDLLIDRNHRSGRFMEEYYFSQCLKRVLHFGDDTRVTLL</sequence>
<dbReference type="Proteomes" id="UP000075755">
    <property type="component" value="Chromosome"/>
</dbReference>
<evidence type="ECO:0000313" key="4">
    <source>
        <dbReference type="Proteomes" id="UP000577697"/>
    </source>
</evidence>
<organism evidence="1 3">
    <name type="scientific">Aminobacter aminovorans</name>
    <name type="common">Chelatobacter heintzii</name>
    <dbReference type="NCBI Taxonomy" id="83263"/>
    <lineage>
        <taxon>Bacteria</taxon>
        <taxon>Pseudomonadati</taxon>
        <taxon>Pseudomonadota</taxon>
        <taxon>Alphaproteobacteria</taxon>
        <taxon>Hyphomicrobiales</taxon>
        <taxon>Phyllobacteriaceae</taxon>
        <taxon>Aminobacter</taxon>
    </lineage>
</organism>
<protein>
    <submittedName>
        <fullName evidence="1">Uncharacterized protein</fullName>
    </submittedName>
</protein>
<dbReference type="KEGG" id="aak:AA2016_5044"/>